<dbReference type="Pfam" id="PF04542">
    <property type="entry name" value="Sigma70_r2"/>
    <property type="match status" value="1"/>
</dbReference>
<protein>
    <submittedName>
        <fullName evidence="8">Sigma-70 family RNA polymerase sigma factor</fullName>
    </submittedName>
</protein>
<gene>
    <name evidence="8" type="ORF">ESB00_16175</name>
</gene>
<keyword evidence="4" id="KW-0238">DNA-binding</keyword>
<keyword evidence="3" id="KW-0731">Sigma factor</keyword>
<dbReference type="GO" id="GO:0016987">
    <property type="term" value="F:sigma factor activity"/>
    <property type="evidence" value="ECO:0007669"/>
    <property type="project" value="UniProtKB-KW"/>
</dbReference>
<dbReference type="PANTHER" id="PTHR43133">
    <property type="entry name" value="RNA POLYMERASE ECF-TYPE SIGMA FACTO"/>
    <property type="match status" value="1"/>
</dbReference>
<dbReference type="Gene3D" id="1.10.10.10">
    <property type="entry name" value="Winged helix-like DNA-binding domain superfamily/Winged helix DNA-binding domain"/>
    <property type="match status" value="1"/>
</dbReference>
<keyword evidence="2" id="KW-0805">Transcription regulation</keyword>
<evidence type="ECO:0000256" key="4">
    <source>
        <dbReference type="ARBA" id="ARBA00023125"/>
    </source>
</evidence>
<dbReference type="Pfam" id="PF04545">
    <property type="entry name" value="Sigma70_r4"/>
    <property type="match status" value="1"/>
</dbReference>
<dbReference type="InterPro" id="IPR039425">
    <property type="entry name" value="RNA_pol_sigma-70-like"/>
</dbReference>
<dbReference type="Gene3D" id="1.10.1740.10">
    <property type="match status" value="1"/>
</dbReference>
<evidence type="ECO:0000256" key="2">
    <source>
        <dbReference type="ARBA" id="ARBA00023015"/>
    </source>
</evidence>
<comment type="caution">
    <text evidence="8">The sequence shown here is derived from an EMBL/GenBank/DDBJ whole genome shotgun (WGS) entry which is preliminary data.</text>
</comment>
<sequence>MGRALRSCWHSGDFAGVWQKNCAVFSGGPFMECNRMSPDAELLRRYSRQHDERAFAELVQRHLGLVYAAALRRTGGRVHLAEDISQKVFIELARRATQLDRHPALVGWLYRCTRNAAIDVMRAEQSRQRSAQAFANMPDTVPADFSIDWERLRPVLDEALDELKESDREAMLLRYFEGLSFAEVGARMNLSENAARMRTDRALEKLRFHLGRRGVTSTTVALGLLLANQAFALAPAGLASNVTSAALAAAPATGGVVSFLLMSKITAPALSAVIAAGVTALVWTSVVPTVSAEELATLRAENARLAQATAADAPAEKVDAVAREFATTATGIARVLEERHAARVAGATAGGTSSVSAGASDVTPRGHRNHGIATARDASFTFAWASDICDPDELAKVITFDAAARAKALEILATMPEAIRTEYPTPEAFYGLVLAATCLEAPPPGADLIERFMVEVELKPDRVAMRRKGSDHNNHEYQLTADGWKYVIPEVGVIHMPKNLNSQTLAKLVQK</sequence>
<dbReference type="InterPro" id="IPR007630">
    <property type="entry name" value="RNA_pol_sigma70_r4"/>
</dbReference>
<feature type="domain" description="RNA polymerase sigma-70 region 2" evidence="6">
    <location>
        <begin position="58"/>
        <end position="125"/>
    </location>
</feature>
<keyword evidence="9" id="KW-1185">Reference proteome</keyword>
<evidence type="ECO:0000256" key="3">
    <source>
        <dbReference type="ARBA" id="ARBA00023082"/>
    </source>
</evidence>
<dbReference type="OrthoDB" id="192873at2"/>
<dbReference type="SUPFAM" id="SSF88659">
    <property type="entry name" value="Sigma3 and sigma4 domains of RNA polymerase sigma factors"/>
    <property type="match status" value="1"/>
</dbReference>
<dbReference type="NCBIfam" id="TIGR02937">
    <property type="entry name" value="sigma70-ECF"/>
    <property type="match status" value="1"/>
</dbReference>
<name>A0A4Q1C497_9BACT</name>
<evidence type="ECO:0000256" key="1">
    <source>
        <dbReference type="ARBA" id="ARBA00010641"/>
    </source>
</evidence>
<dbReference type="InterPro" id="IPR007627">
    <property type="entry name" value="RNA_pol_sigma70_r2"/>
</dbReference>
<evidence type="ECO:0000259" key="7">
    <source>
        <dbReference type="Pfam" id="PF04545"/>
    </source>
</evidence>
<keyword evidence="5" id="KW-0804">Transcription</keyword>
<dbReference type="GO" id="GO:0003677">
    <property type="term" value="F:DNA binding"/>
    <property type="evidence" value="ECO:0007669"/>
    <property type="project" value="UniProtKB-KW"/>
</dbReference>
<accession>A0A4Q1C497</accession>
<reference evidence="8 9" key="1">
    <citation type="submission" date="2019-01" db="EMBL/GenBank/DDBJ databases">
        <title>Lacunisphaera sp. strain TWA-58.</title>
        <authorList>
            <person name="Chen W.-M."/>
        </authorList>
    </citation>
    <scope>NUCLEOTIDE SEQUENCE [LARGE SCALE GENOMIC DNA]</scope>
    <source>
        <strain evidence="8 9">TWA-58</strain>
    </source>
</reference>
<dbReference type="Proteomes" id="UP000290218">
    <property type="component" value="Unassembled WGS sequence"/>
</dbReference>
<dbReference type="EMBL" id="SDHX01000002">
    <property type="protein sequence ID" value="RXK53234.1"/>
    <property type="molecule type" value="Genomic_DNA"/>
</dbReference>
<dbReference type="CDD" id="cd06171">
    <property type="entry name" value="Sigma70_r4"/>
    <property type="match status" value="1"/>
</dbReference>
<proteinExistence type="inferred from homology"/>
<organism evidence="8 9">
    <name type="scientific">Oleiharenicola lentus</name>
    <dbReference type="NCBI Taxonomy" id="2508720"/>
    <lineage>
        <taxon>Bacteria</taxon>
        <taxon>Pseudomonadati</taxon>
        <taxon>Verrucomicrobiota</taxon>
        <taxon>Opitutia</taxon>
        <taxon>Opitutales</taxon>
        <taxon>Opitutaceae</taxon>
        <taxon>Oleiharenicola</taxon>
    </lineage>
</organism>
<dbReference type="InterPro" id="IPR014284">
    <property type="entry name" value="RNA_pol_sigma-70_dom"/>
</dbReference>
<evidence type="ECO:0000313" key="9">
    <source>
        <dbReference type="Proteomes" id="UP000290218"/>
    </source>
</evidence>
<dbReference type="InterPro" id="IPR013325">
    <property type="entry name" value="RNA_pol_sigma_r2"/>
</dbReference>
<dbReference type="InterPro" id="IPR013324">
    <property type="entry name" value="RNA_pol_sigma_r3/r4-like"/>
</dbReference>
<dbReference type="SUPFAM" id="SSF88946">
    <property type="entry name" value="Sigma2 domain of RNA polymerase sigma factors"/>
    <property type="match status" value="1"/>
</dbReference>
<dbReference type="GO" id="GO:0006352">
    <property type="term" value="P:DNA-templated transcription initiation"/>
    <property type="evidence" value="ECO:0007669"/>
    <property type="project" value="InterPro"/>
</dbReference>
<dbReference type="InterPro" id="IPR036388">
    <property type="entry name" value="WH-like_DNA-bd_sf"/>
</dbReference>
<feature type="domain" description="RNA polymerase sigma-70 region 4" evidence="7">
    <location>
        <begin position="159"/>
        <end position="207"/>
    </location>
</feature>
<evidence type="ECO:0000256" key="5">
    <source>
        <dbReference type="ARBA" id="ARBA00023163"/>
    </source>
</evidence>
<comment type="similarity">
    <text evidence="1">Belongs to the sigma-70 factor family. ECF subfamily.</text>
</comment>
<evidence type="ECO:0000313" key="8">
    <source>
        <dbReference type="EMBL" id="RXK53234.1"/>
    </source>
</evidence>
<evidence type="ECO:0000259" key="6">
    <source>
        <dbReference type="Pfam" id="PF04542"/>
    </source>
</evidence>
<dbReference type="PANTHER" id="PTHR43133:SF8">
    <property type="entry name" value="RNA POLYMERASE SIGMA FACTOR HI_1459-RELATED"/>
    <property type="match status" value="1"/>
</dbReference>
<dbReference type="AlphaFoldDB" id="A0A4Q1C497"/>